<evidence type="ECO:0000256" key="5">
    <source>
        <dbReference type="ARBA" id="ARBA00023065"/>
    </source>
</evidence>
<feature type="region of interest" description="Disordered" evidence="8">
    <location>
        <begin position="353"/>
        <end position="390"/>
    </location>
</feature>
<feature type="compositionally biased region" description="Polar residues" evidence="8">
    <location>
        <begin position="556"/>
        <end position="567"/>
    </location>
</feature>
<evidence type="ECO:0000256" key="3">
    <source>
        <dbReference type="ARBA" id="ARBA00022692"/>
    </source>
</evidence>
<keyword evidence="7" id="KW-0407">Ion channel</keyword>
<dbReference type="AlphaFoldDB" id="A0A0B1TPB5"/>
<evidence type="ECO:0000256" key="2">
    <source>
        <dbReference type="ARBA" id="ARBA00022448"/>
    </source>
</evidence>
<feature type="compositionally biased region" description="Basic residues" evidence="8">
    <location>
        <begin position="520"/>
        <end position="531"/>
    </location>
</feature>
<dbReference type="PANTHER" id="PTHR11003:SF86">
    <property type="entry name" value="POTASSIUM CHANNEL DOMAIN-CONTAINING PROTEIN"/>
    <property type="match status" value="1"/>
</dbReference>
<dbReference type="OrthoDB" id="297496at2759"/>
<dbReference type="GO" id="GO:0005886">
    <property type="term" value="C:plasma membrane"/>
    <property type="evidence" value="ECO:0007669"/>
    <property type="project" value="TreeGrafter"/>
</dbReference>
<feature type="compositionally biased region" description="Polar residues" evidence="8">
    <location>
        <begin position="532"/>
        <end position="544"/>
    </location>
</feature>
<evidence type="ECO:0000259" key="10">
    <source>
        <dbReference type="Pfam" id="PF07885"/>
    </source>
</evidence>
<feature type="region of interest" description="Disordered" evidence="8">
    <location>
        <begin position="520"/>
        <end position="575"/>
    </location>
</feature>
<feature type="region of interest" description="Disordered" evidence="8">
    <location>
        <begin position="229"/>
        <end position="271"/>
    </location>
</feature>
<protein>
    <submittedName>
        <fullName evidence="11">Ion channel</fullName>
    </submittedName>
</protein>
<evidence type="ECO:0000313" key="11">
    <source>
        <dbReference type="EMBL" id="KHJ99094.1"/>
    </source>
</evidence>
<dbReference type="GO" id="GO:0030322">
    <property type="term" value="P:stabilization of membrane potential"/>
    <property type="evidence" value="ECO:0007669"/>
    <property type="project" value="TreeGrafter"/>
</dbReference>
<keyword evidence="5" id="KW-0406">Ion transport</keyword>
<feature type="compositionally biased region" description="Polar residues" evidence="8">
    <location>
        <begin position="407"/>
        <end position="426"/>
    </location>
</feature>
<feature type="compositionally biased region" description="Polar residues" evidence="8">
    <location>
        <begin position="434"/>
        <end position="444"/>
    </location>
</feature>
<comment type="subcellular location">
    <subcellularLocation>
        <location evidence="1">Membrane</location>
        <topology evidence="1">Multi-pass membrane protein</topology>
    </subcellularLocation>
</comment>
<feature type="transmembrane region" description="Helical" evidence="9">
    <location>
        <begin position="85"/>
        <end position="106"/>
    </location>
</feature>
<evidence type="ECO:0000256" key="4">
    <source>
        <dbReference type="ARBA" id="ARBA00022989"/>
    </source>
</evidence>
<dbReference type="PANTHER" id="PTHR11003">
    <property type="entry name" value="POTASSIUM CHANNEL, SUBFAMILY K"/>
    <property type="match status" value="1"/>
</dbReference>
<dbReference type="InterPro" id="IPR003280">
    <property type="entry name" value="2pore_dom_K_chnl"/>
</dbReference>
<feature type="transmembrane region" description="Helical" evidence="9">
    <location>
        <begin position="58"/>
        <end position="78"/>
    </location>
</feature>
<dbReference type="EMBL" id="KN549245">
    <property type="protein sequence ID" value="KHJ99094.1"/>
    <property type="molecule type" value="Genomic_DNA"/>
</dbReference>
<dbReference type="InterPro" id="IPR013099">
    <property type="entry name" value="K_chnl_dom"/>
</dbReference>
<reference evidence="11 12" key="1">
    <citation type="submission" date="2014-03" db="EMBL/GenBank/DDBJ databases">
        <title>Draft genome of the hookworm Oesophagostomum dentatum.</title>
        <authorList>
            <person name="Mitreva M."/>
        </authorList>
    </citation>
    <scope>NUCLEOTIDE SEQUENCE [LARGE SCALE GENOMIC DNA]</scope>
    <source>
        <strain evidence="11 12">OD-Hann</strain>
    </source>
</reference>
<name>A0A0B1TPB5_OESDE</name>
<feature type="region of interest" description="Disordered" evidence="8">
    <location>
        <begin position="407"/>
        <end position="446"/>
    </location>
</feature>
<dbReference type="Pfam" id="PF07885">
    <property type="entry name" value="Ion_trans_2"/>
    <property type="match status" value="1"/>
</dbReference>
<feature type="compositionally biased region" description="Polar residues" evidence="8">
    <location>
        <begin position="354"/>
        <end position="369"/>
    </location>
</feature>
<feature type="transmembrane region" description="Helical" evidence="9">
    <location>
        <begin position="31"/>
        <end position="52"/>
    </location>
</feature>
<gene>
    <name evidence="11" type="ORF">OESDEN_00918</name>
</gene>
<keyword evidence="6 9" id="KW-0472">Membrane</keyword>
<dbReference type="Gene3D" id="1.10.287.70">
    <property type="match status" value="1"/>
</dbReference>
<evidence type="ECO:0000256" key="7">
    <source>
        <dbReference type="ARBA" id="ARBA00023303"/>
    </source>
</evidence>
<evidence type="ECO:0000256" key="1">
    <source>
        <dbReference type="ARBA" id="ARBA00004141"/>
    </source>
</evidence>
<dbReference type="SUPFAM" id="SSF81324">
    <property type="entry name" value="Voltage-gated potassium channels"/>
    <property type="match status" value="1"/>
</dbReference>
<evidence type="ECO:0000256" key="9">
    <source>
        <dbReference type="SAM" id="Phobius"/>
    </source>
</evidence>
<evidence type="ECO:0000256" key="6">
    <source>
        <dbReference type="ARBA" id="ARBA00023136"/>
    </source>
</evidence>
<dbReference type="GO" id="GO:0022841">
    <property type="term" value="F:potassium ion leak channel activity"/>
    <property type="evidence" value="ECO:0007669"/>
    <property type="project" value="TreeGrafter"/>
</dbReference>
<proteinExistence type="predicted"/>
<dbReference type="Proteomes" id="UP000053660">
    <property type="component" value="Unassembled WGS sequence"/>
</dbReference>
<feature type="domain" description="Potassium channel" evidence="10">
    <location>
        <begin position="37"/>
        <end position="111"/>
    </location>
</feature>
<keyword evidence="12" id="KW-1185">Reference proteome</keyword>
<dbReference type="GO" id="GO:0015271">
    <property type="term" value="F:outward rectifier potassium channel activity"/>
    <property type="evidence" value="ECO:0007669"/>
    <property type="project" value="TreeGrafter"/>
</dbReference>
<organism evidence="11 12">
    <name type="scientific">Oesophagostomum dentatum</name>
    <name type="common">Nodular worm</name>
    <dbReference type="NCBI Taxonomy" id="61180"/>
    <lineage>
        <taxon>Eukaryota</taxon>
        <taxon>Metazoa</taxon>
        <taxon>Ecdysozoa</taxon>
        <taxon>Nematoda</taxon>
        <taxon>Chromadorea</taxon>
        <taxon>Rhabditida</taxon>
        <taxon>Rhabditina</taxon>
        <taxon>Rhabditomorpha</taxon>
        <taxon>Strongyloidea</taxon>
        <taxon>Strongylidae</taxon>
        <taxon>Oesophagostomum</taxon>
    </lineage>
</organism>
<keyword evidence="4 9" id="KW-1133">Transmembrane helix</keyword>
<sequence length="627" mass="70395">MESLEEGKLTSPTASEFLEEHLIEDSRTIPIWLALLFCVSWICACAALFLIWEKRWTFFTSLYFFFISLSTIGLGDVVPDHPHMLILMFWLVIIGLSIVSMLLTVIQIKFEECLYNLMIRMQEEYQRNLANGTPFDHDEIRKRAMEDQPLFMKLFGPDLMSEEQKEKIEEKAEQFERIVRATNNKNIQTDTPGAFTAGTQMENLANSIACDPMSESDHIVMANGETQWSRQYPSVIPDDNTSDADDHDSMSDATSLPLDSVSDSTARRTTDRSQKKVAFCTLCANHENAMRNDATSHDNPVKAAVDEQAQTDIAQFQIDEIVLRMAALQASRPHPSDSERGSTTSLLSFRKRGQGNSYHNAANDVTVSGNGSGDTEGYQEPGMYNPGTDWNRGSVSMYEGRMADSMTASTQYSPPMSRSATTQNSDHLGVGNTKARSSSTSGLGTSICDDDTRQEVIIQTDDSYLKIARRLDEYRSNRTQFLPVVAASPLESRDIEPFKTDRPSERRGFYFDAKALQRRRSSKLLRRRPSHKNNNAEAQTGSSMDQDHEHLEPIMSGSNERSRSISPETPPRPRRVLTRVASLPAGVARGKVSEFVSKHERGIPNPAVGRDRPVRIVRQYAMVDKST</sequence>
<evidence type="ECO:0000256" key="8">
    <source>
        <dbReference type="SAM" id="MobiDB-lite"/>
    </source>
</evidence>
<accession>A0A0B1TPB5</accession>
<keyword evidence="2" id="KW-0813">Transport</keyword>
<keyword evidence="3 9" id="KW-0812">Transmembrane</keyword>
<evidence type="ECO:0000313" key="12">
    <source>
        <dbReference type="Proteomes" id="UP000053660"/>
    </source>
</evidence>